<keyword evidence="1" id="KW-0732">Signal</keyword>
<feature type="signal peptide" evidence="1">
    <location>
        <begin position="1"/>
        <end position="23"/>
    </location>
</feature>
<feature type="chain" id="PRO_5045446828" evidence="1">
    <location>
        <begin position="24"/>
        <end position="54"/>
    </location>
</feature>
<evidence type="ECO:0000313" key="2">
    <source>
        <dbReference type="EMBL" id="MCW0953503.1"/>
    </source>
</evidence>
<evidence type="ECO:0000313" key="3">
    <source>
        <dbReference type="Proteomes" id="UP001526225"/>
    </source>
</evidence>
<gene>
    <name evidence="2" type="ORF">OIT44_05390</name>
</gene>
<protein>
    <submittedName>
        <fullName evidence="2">Uncharacterized protein</fullName>
    </submittedName>
</protein>
<comment type="caution">
    <text evidence="2">The sequence shown here is derived from an EMBL/GenBank/DDBJ whole genome shotgun (WGS) entry which is preliminary data.</text>
</comment>
<evidence type="ECO:0000256" key="1">
    <source>
        <dbReference type="SAM" id="SignalP"/>
    </source>
</evidence>
<proteinExistence type="predicted"/>
<accession>A0ABT3E6E5</accession>
<dbReference type="Proteomes" id="UP001526225">
    <property type="component" value="Unassembled WGS sequence"/>
</dbReference>
<organism evidence="2 3">
    <name type="scientific">Weissella ceti</name>
    <dbReference type="NCBI Taxonomy" id="759620"/>
    <lineage>
        <taxon>Bacteria</taxon>
        <taxon>Bacillati</taxon>
        <taxon>Bacillota</taxon>
        <taxon>Bacilli</taxon>
        <taxon>Lactobacillales</taxon>
        <taxon>Lactobacillaceae</taxon>
        <taxon>Weissella</taxon>
    </lineage>
</organism>
<dbReference type="EMBL" id="JAOZFE010000005">
    <property type="protein sequence ID" value="MCW0953503.1"/>
    <property type="molecule type" value="Genomic_DNA"/>
</dbReference>
<sequence>MRIIVKAMAVGALALGMSGGFVSFDSVNVVETATASTVNSGNTKQNSKKKKKHD</sequence>
<reference evidence="2 3" key="1">
    <citation type="submission" date="2022-10" db="EMBL/GenBank/DDBJ databases">
        <title>Weissella fermenti sp. nov., isolated from fermented cabbage.</title>
        <authorList>
            <person name="Lee J.K."/>
            <person name="Baek J.H."/>
            <person name="Choi D.G."/>
            <person name="Kim J.M."/>
            <person name="Jeon C.O."/>
        </authorList>
    </citation>
    <scope>NUCLEOTIDE SEQUENCE [LARGE SCALE GENOMIC DNA]</scope>
    <source>
        <strain evidence="2 3">KACC 18534</strain>
    </source>
</reference>
<keyword evidence="3" id="KW-1185">Reference proteome</keyword>
<name>A0ABT3E6E5_9LACO</name>
<dbReference type="RefSeq" id="WP_264336099.1">
    <property type="nucleotide sequence ID" value="NZ_JAOZFE010000005.1"/>
</dbReference>